<dbReference type="FunFam" id="3.30.300.30:FF:000010">
    <property type="entry name" value="Enterobactin synthetase component F"/>
    <property type="match status" value="1"/>
</dbReference>
<keyword evidence="3" id="KW-0597">Phosphoprotein</keyword>
<evidence type="ECO:0000259" key="5">
    <source>
        <dbReference type="PROSITE" id="PS50075"/>
    </source>
</evidence>
<dbReference type="Gene3D" id="3.40.50.980">
    <property type="match status" value="2"/>
</dbReference>
<gene>
    <name evidence="6" type="ORF">F8144_31900</name>
</gene>
<proteinExistence type="predicted"/>
<dbReference type="GO" id="GO:0017000">
    <property type="term" value="P:antibiotic biosynthetic process"/>
    <property type="evidence" value="ECO:0007669"/>
    <property type="project" value="UniProtKB-ARBA"/>
</dbReference>
<dbReference type="Pfam" id="PF00501">
    <property type="entry name" value="AMP-binding"/>
    <property type="match status" value="1"/>
</dbReference>
<dbReference type="Pfam" id="PF00550">
    <property type="entry name" value="PP-binding"/>
    <property type="match status" value="1"/>
</dbReference>
<dbReference type="SUPFAM" id="SSF47336">
    <property type="entry name" value="ACP-like"/>
    <property type="match status" value="1"/>
</dbReference>
<dbReference type="NCBIfam" id="TIGR01733">
    <property type="entry name" value="AA-adenyl-dom"/>
    <property type="match status" value="1"/>
</dbReference>
<dbReference type="InterPro" id="IPR020845">
    <property type="entry name" value="AMP-binding_CS"/>
</dbReference>
<dbReference type="Pfam" id="PF13193">
    <property type="entry name" value="AMP-binding_C"/>
    <property type="match status" value="1"/>
</dbReference>
<dbReference type="InterPro" id="IPR009081">
    <property type="entry name" value="PP-bd_ACP"/>
</dbReference>
<dbReference type="SUPFAM" id="SSF56801">
    <property type="entry name" value="Acetyl-CoA synthetase-like"/>
    <property type="match status" value="1"/>
</dbReference>
<protein>
    <submittedName>
        <fullName evidence="6">Amino acid adenylation domain-containing protein</fullName>
    </submittedName>
</protein>
<dbReference type="PROSITE" id="PS50075">
    <property type="entry name" value="CARRIER"/>
    <property type="match status" value="1"/>
</dbReference>
<dbReference type="PROSITE" id="PS00455">
    <property type="entry name" value="AMP_BINDING"/>
    <property type="match status" value="1"/>
</dbReference>
<comment type="cofactor">
    <cofactor evidence="1">
        <name>pantetheine 4'-phosphate</name>
        <dbReference type="ChEBI" id="CHEBI:47942"/>
    </cofactor>
</comment>
<feature type="domain" description="Carrier" evidence="5">
    <location>
        <begin position="754"/>
        <end position="831"/>
    </location>
</feature>
<dbReference type="SMART" id="SM00823">
    <property type="entry name" value="PKS_PP"/>
    <property type="match status" value="1"/>
</dbReference>
<dbReference type="AlphaFoldDB" id="A0A7J5D8G3"/>
<evidence type="ECO:0000256" key="3">
    <source>
        <dbReference type="ARBA" id="ARBA00022553"/>
    </source>
</evidence>
<evidence type="ECO:0000256" key="4">
    <source>
        <dbReference type="SAM" id="MobiDB-lite"/>
    </source>
</evidence>
<dbReference type="InterPro" id="IPR000873">
    <property type="entry name" value="AMP-dep_synth/lig_dom"/>
</dbReference>
<accession>A0A7J5D8G3</accession>
<dbReference type="GO" id="GO:0043041">
    <property type="term" value="P:amino acid activation for nonribosomal peptide biosynthetic process"/>
    <property type="evidence" value="ECO:0007669"/>
    <property type="project" value="TreeGrafter"/>
</dbReference>
<dbReference type="Gene3D" id="3.30.559.30">
    <property type="entry name" value="Nonribosomal peptide synthetase, condensation domain"/>
    <property type="match status" value="1"/>
</dbReference>
<dbReference type="PANTHER" id="PTHR45527:SF1">
    <property type="entry name" value="FATTY ACID SYNTHASE"/>
    <property type="match status" value="1"/>
</dbReference>
<dbReference type="GO" id="GO:0005737">
    <property type="term" value="C:cytoplasm"/>
    <property type="evidence" value="ECO:0007669"/>
    <property type="project" value="TreeGrafter"/>
</dbReference>
<evidence type="ECO:0000313" key="7">
    <source>
        <dbReference type="Proteomes" id="UP000442990"/>
    </source>
</evidence>
<dbReference type="InterPro" id="IPR036736">
    <property type="entry name" value="ACP-like_sf"/>
</dbReference>
<dbReference type="Gene3D" id="1.10.1200.10">
    <property type="entry name" value="ACP-like"/>
    <property type="match status" value="1"/>
</dbReference>
<organism evidence="6 7">
    <name type="scientific">Streptomyces triticiradicis</name>
    <dbReference type="NCBI Taxonomy" id="2651189"/>
    <lineage>
        <taxon>Bacteria</taxon>
        <taxon>Bacillati</taxon>
        <taxon>Actinomycetota</taxon>
        <taxon>Actinomycetes</taxon>
        <taxon>Kitasatosporales</taxon>
        <taxon>Streptomycetaceae</taxon>
        <taxon>Streptomyces</taxon>
    </lineage>
</organism>
<dbReference type="Gene3D" id="3.30.300.30">
    <property type="match status" value="1"/>
</dbReference>
<keyword evidence="2" id="KW-0596">Phosphopantetheine</keyword>
<dbReference type="FunFam" id="3.40.50.980:FF:000001">
    <property type="entry name" value="Non-ribosomal peptide synthetase"/>
    <property type="match status" value="1"/>
</dbReference>
<dbReference type="EMBL" id="WBKG01000033">
    <property type="protein sequence ID" value="KAB1981743.1"/>
    <property type="molecule type" value="Genomic_DNA"/>
</dbReference>
<dbReference type="GO" id="GO:0044550">
    <property type="term" value="P:secondary metabolite biosynthetic process"/>
    <property type="evidence" value="ECO:0007669"/>
    <property type="project" value="UniProtKB-ARBA"/>
</dbReference>
<evidence type="ECO:0000256" key="2">
    <source>
        <dbReference type="ARBA" id="ARBA00022450"/>
    </source>
</evidence>
<dbReference type="FunFam" id="3.40.50.12780:FF:000012">
    <property type="entry name" value="Non-ribosomal peptide synthetase"/>
    <property type="match status" value="1"/>
</dbReference>
<evidence type="ECO:0000256" key="1">
    <source>
        <dbReference type="ARBA" id="ARBA00001957"/>
    </source>
</evidence>
<name>A0A7J5D8G3_9ACTN</name>
<comment type="caution">
    <text evidence="6">The sequence shown here is derived from an EMBL/GenBank/DDBJ whole genome shotgun (WGS) entry which is preliminary data.</text>
</comment>
<dbReference type="GO" id="GO:0031177">
    <property type="term" value="F:phosphopantetheine binding"/>
    <property type="evidence" value="ECO:0007669"/>
    <property type="project" value="InterPro"/>
</dbReference>
<dbReference type="InterPro" id="IPR045851">
    <property type="entry name" value="AMP-bd_C_sf"/>
</dbReference>
<dbReference type="InterPro" id="IPR025110">
    <property type="entry name" value="AMP-bd_C"/>
</dbReference>
<dbReference type="InterPro" id="IPR020806">
    <property type="entry name" value="PKS_PP-bd"/>
</dbReference>
<dbReference type="InterPro" id="IPR010071">
    <property type="entry name" value="AA_adenyl_dom"/>
</dbReference>
<sequence length="831" mass="88445">MRSPPPAARDRPGRRPRCPPDRSLPVSPDIVTADAPAAWPAVLVPADRPRRAGADPRATGLVRGTLAVREDGAVAHDLLVACFAALLHRLTGQELIAIATPDGITGHAVAADSSTADLVAGRTPVTPTADAGTPLVAVAHGAGPQDVPPFELHLALDRQDGEWTAELRYDERLFTSDTAGRLLSRLRILTESALQEPHAPVSRLALLTAEETHRVLTEWNDTSADLPHGTCLHTAFEERAAADPGAPAVVHDARTWSYGEVNAAANRLAHRLRQAGVGPDVRVGLCLERSATLLSAVLGILKAGGAYVPLDPDYPAQRLTTMLEGTSCAVVVTDRLRATVLPAPSPGTERLVVLADGLLDGTAPELADQPETDPGGTAGPDDLCYVIHTSGSTGLPKPIALRHRGVVNNLADLNSRYGVSPSDRVLALSSPSFDMSVYEFLGITAAGGTVVVPEADRAKDVAYWAQLFARHDVTVWNSAPALLELLTEHLEHTGGAALARLRLVMLGGDWVPVSLPDRVRAFAPDVRFIVLGGATEASIHSTLYEVVETDPTWTSIPYGRPMANQRAYVLDDVAQPVPPGVVGELHLAGTGLARGYLERPDLTAERFLDWSYGDVHDRLYRTGDLARWRPDGVLELLGRKDFQVKLHGLRVELGEIEAVLRAHPAVREAVVTAREDGGGRQLVGHAVTHPGPAPRPDELRAYLAKALPSYMVPAAVLVLDELPLNVNGKLDRKALGALAPAPDEPGPGTAATEAPVGAWEEYVAAVWQDVLRVDAVGRDDDFFALGGDSMSALRCLTRIGNGLRWPDLFRRPTVRGLAEHLTAAGSTPPSA</sequence>
<evidence type="ECO:0000313" key="6">
    <source>
        <dbReference type="EMBL" id="KAB1981743.1"/>
    </source>
</evidence>
<keyword evidence="7" id="KW-1185">Reference proteome</keyword>
<feature type="region of interest" description="Disordered" evidence="4">
    <location>
        <begin position="1"/>
        <end position="28"/>
    </location>
</feature>
<dbReference type="Proteomes" id="UP000442990">
    <property type="component" value="Unassembled WGS sequence"/>
</dbReference>
<dbReference type="Gene3D" id="2.30.38.10">
    <property type="entry name" value="Luciferase, Domain 3"/>
    <property type="match status" value="1"/>
</dbReference>
<dbReference type="PANTHER" id="PTHR45527">
    <property type="entry name" value="NONRIBOSOMAL PEPTIDE SYNTHETASE"/>
    <property type="match status" value="1"/>
</dbReference>
<dbReference type="FunFam" id="2.30.38.10:FF:000001">
    <property type="entry name" value="Non-ribosomal peptide synthetase PvdI"/>
    <property type="match status" value="1"/>
</dbReference>
<reference evidence="6 7" key="1">
    <citation type="submission" date="2019-09" db="EMBL/GenBank/DDBJ databases">
        <title>Isolation and identification of active actinomycetes.</title>
        <authorList>
            <person name="Yu Z."/>
            <person name="Han C."/>
            <person name="Yu B."/>
        </authorList>
    </citation>
    <scope>NUCLEOTIDE SEQUENCE [LARGE SCALE GENOMIC DNA]</scope>
    <source>
        <strain evidence="6 7">NEAU-H2</strain>
    </source>
</reference>
<dbReference type="SUPFAM" id="SSF52777">
    <property type="entry name" value="CoA-dependent acyltransferases"/>
    <property type="match status" value="1"/>
</dbReference>